<feature type="domain" description="Release factor glutamine methyltransferase N-terminal" evidence="7">
    <location>
        <begin position="13"/>
        <end position="76"/>
    </location>
</feature>
<dbReference type="CDD" id="cd02440">
    <property type="entry name" value="AdoMet_MTases"/>
    <property type="match status" value="1"/>
</dbReference>
<dbReference type="SUPFAM" id="SSF53335">
    <property type="entry name" value="S-adenosyl-L-methionine-dependent methyltransferases"/>
    <property type="match status" value="1"/>
</dbReference>
<dbReference type="InterPro" id="IPR004556">
    <property type="entry name" value="HemK-like"/>
</dbReference>
<sequence>MTLNQFKLLYQEQLKPLYPENEIHSILQIVCEDLLNWSRSDFMIKDREELSHLQEEILQKSLRELRTSKPVQYITGKAHFYGHEFMVNEHTLIPRQETEELVDMIIKDHKAESYLNIIDIGTGTGCIGLSLKAAKPDCIITLMDVSEEALVIAQSNANHLKTPPVKTILQDVLALDELSEKYDIIVSNPPYVRDLEKKEIHDNVLENEPHLALFVEDDNALIFYRKIMELSKNALQPNGILYFEINQYLPEEMKALATELGFESEVYKDLNGNYRMMKCWRE</sequence>
<name>A0A081DA15_NONUL</name>
<evidence type="ECO:0000256" key="1">
    <source>
        <dbReference type="ARBA" id="ARBA00012771"/>
    </source>
</evidence>
<protein>
    <recommendedName>
        <fullName evidence="1">peptide chain release factor N(5)-glutamine methyltransferase</fullName>
        <ecNumber evidence="1">2.1.1.297</ecNumber>
    </recommendedName>
</protein>
<dbReference type="PROSITE" id="PS00092">
    <property type="entry name" value="N6_MTASE"/>
    <property type="match status" value="1"/>
</dbReference>
<dbReference type="PANTHER" id="PTHR18895">
    <property type="entry name" value="HEMK METHYLTRANSFERASE"/>
    <property type="match status" value="1"/>
</dbReference>
<keyword evidence="4" id="KW-0949">S-adenosyl-L-methionine</keyword>
<evidence type="ECO:0000256" key="2">
    <source>
        <dbReference type="ARBA" id="ARBA00022603"/>
    </source>
</evidence>
<evidence type="ECO:0000256" key="4">
    <source>
        <dbReference type="ARBA" id="ARBA00022691"/>
    </source>
</evidence>
<proteinExistence type="predicted"/>
<dbReference type="NCBIfam" id="TIGR03534">
    <property type="entry name" value="RF_mod_PrmC"/>
    <property type="match status" value="1"/>
</dbReference>
<evidence type="ECO:0000313" key="9">
    <source>
        <dbReference type="Proteomes" id="UP000028980"/>
    </source>
</evidence>
<evidence type="ECO:0000259" key="6">
    <source>
        <dbReference type="Pfam" id="PF05175"/>
    </source>
</evidence>
<dbReference type="InterPro" id="IPR007848">
    <property type="entry name" value="Small_mtfrase_dom"/>
</dbReference>
<dbReference type="InterPro" id="IPR002052">
    <property type="entry name" value="DNA_methylase_N6_adenine_CS"/>
</dbReference>
<dbReference type="InterPro" id="IPR019874">
    <property type="entry name" value="RF_methyltr_PrmC"/>
</dbReference>
<dbReference type="GO" id="GO:0032259">
    <property type="term" value="P:methylation"/>
    <property type="evidence" value="ECO:0007669"/>
    <property type="project" value="UniProtKB-KW"/>
</dbReference>
<dbReference type="GO" id="GO:0102559">
    <property type="term" value="F:peptide chain release factor N(5)-glutamine methyltransferase activity"/>
    <property type="evidence" value="ECO:0007669"/>
    <property type="project" value="UniProtKB-EC"/>
</dbReference>
<dbReference type="PANTHER" id="PTHR18895:SF74">
    <property type="entry name" value="MTRF1L RELEASE FACTOR GLUTAMINE METHYLTRANSFERASE"/>
    <property type="match status" value="1"/>
</dbReference>
<organism evidence="8 9">
    <name type="scientific">Nonlabens ulvanivorans</name>
    <name type="common">Persicivirga ulvanivorans</name>
    <dbReference type="NCBI Taxonomy" id="906888"/>
    <lineage>
        <taxon>Bacteria</taxon>
        <taxon>Pseudomonadati</taxon>
        <taxon>Bacteroidota</taxon>
        <taxon>Flavobacteriia</taxon>
        <taxon>Flavobacteriales</taxon>
        <taxon>Flavobacteriaceae</taxon>
        <taxon>Nonlabens</taxon>
    </lineage>
</organism>
<evidence type="ECO:0000259" key="7">
    <source>
        <dbReference type="Pfam" id="PF17827"/>
    </source>
</evidence>
<dbReference type="AlphaFoldDB" id="A0A081DA15"/>
<dbReference type="Pfam" id="PF17827">
    <property type="entry name" value="PrmC_N"/>
    <property type="match status" value="1"/>
</dbReference>
<comment type="caution">
    <text evidence="8">The sequence shown here is derived from an EMBL/GenBank/DDBJ whole genome shotgun (WGS) entry which is preliminary data.</text>
</comment>
<dbReference type="GO" id="GO:0003676">
    <property type="term" value="F:nucleic acid binding"/>
    <property type="evidence" value="ECO:0007669"/>
    <property type="project" value="InterPro"/>
</dbReference>
<dbReference type="InterPro" id="IPR029063">
    <property type="entry name" value="SAM-dependent_MTases_sf"/>
</dbReference>
<keyword evidence="2 8" id="KW-0489">Methyltransferase</keyword>
<dbReference type="Pfam" id="PF05175">
    <property type="entry name" value="MTS"/>
    <property type="match status" value="1"/>
</dbReference>
<dbReference type="Gene3D" id="1.10.8.10">
    <property type="entry name" value="DNA helicase RuvA subunit, C-terminal domain"/>
    <property type="match status" value="1"/>
</dbReference>
<accession>A0A081DA15</accession>
<dbReference type="NCBIfam" id="TIGR00536">
    <property type="entry name" value="hemK_fam"/>
    <property type="match status" value="1"/>
</dbReference>
<evidence type="ECO:0000313" key="8">
    <source>
        <dbReference type="EMBL" id="GAK75761.1"/>
    </source>
</evidence>
<dbReference type="Proteomes" id="UP000028980">
    <property type="component" value="Unassembled WGS sequence"/>
</dbReference>
<comment type="catalytic activity">
    <reaction evidence="5">
        <text>L-glutaminyl-[peptide chain release factor] + S-adenosyl-L-methionine = N(5)-methyl-L-glutaminyl-[peptide chain release factor] + S-adenosyl-L-homocysteine + H(+)</text>
        <dbReference type="Rhea" id="RHEA:42896"/>
        <dbReference type="Rhea" id="RHEA-COMP:10271"/>
        <dbReference type="Rhea" id="RHEA-COMP:10272"/>
        <dbReference type="ChEBI" id="CHEBI:15378"/>
        <dbReference type="ChEBI" id="CHEBI:30011"/>
        <dbReference type="ChEBI" id="CHEBI:57856"/>
        <dbReference type="ChEBI" id="CHEBI:59789"/>
        <dbReference type="ChEBI" id="CHEBI:61891"/>
        <dbReference type="EC" id="2.1.1.297"/>
    </reaction>
</comment>
<evidence type="ECO:0000256" key="5">
    <source>
        <dbReference type="ARBA" id="ARBA00048391"/>
    </source>
</evidence>
<evidence type="ECO:0000256" key="3">
    <source>
        <dbReference type="ARBA" id="ARBA00022679"/>
    </source>
</evidence>
<dbReference type="InterPro" id="IPR040758">
    <property type="entry name" value="PrmC_N"/>
</dbReference>
<reference evidence="8 9" key="1">
    <citation type="journal article" date="2014" name="Genome Announc.">
        <title>Draft Genome Sequences of Marine Flavobacterium Nonlabens Strains NR17, NR24, NR27, NR32, NR33, and Ara13.</title>
        <authorList>
            <person name="Nakanishi M."/>
            <person name="Meirelles P."/>
            <person name="Suzuki R."/>
            <person name="Takatani N."/>
            <person name="Mino S."/>
            <person name="Suda W."/>
            <person name="Oshima K."/>
            <person name="Hattori M."/>
            <person name="Ohkuma M."/>
            <person name="Hosokawa M."/>
            <person name="Miyashita K."/>
            <person name="Thompson F.L."/>
            <person name="Niwa A."/>
            <person name="Sawabe T."/>
            <person name="Sawabe T."/>
        </authorList>
    </citation>
    <scope>NUCLEOTIDE SEQUENCE [LARGE SCALE GENOMIC DNA]</scope>
    <source>
        <strain evidence="9">JCM19296</strain>
    </source>
</reference>
<dbReference type="EC" id="2.1.1.297" evidence="1"/>
<feature type="domain" description="Methyltransferase small" evidence="6">
    <location>
        <begin position="113"/>
        <end position="205"/>
    </location>
</feature>
<keyword evidence="3 8" id="KW-0808">Transferase</keyword>
<gene>
    <name evidence="8" type="ORF">JCM19296_1353</name>
</gene>
<dbReference type="InterPro" id="IPR050320">
    <property type="entry name" value="N5-glutamine_MTase"/>
</dbReference>
<dbReference type="Gene3D" id="3.40.50.150">
    <property type="entry name" value="Vaccinia Virus protein VP39"/>
    <property type="match status" value="1"/>
</dbReference>
<dbReference type="EMBL" id="BBLG01000002">
    <property type="protein sequence ID" value="GAK75761.1"/>
    <property type="molecule type" value="Genomic_DNA"/>
</dbReference>